<gene>
    <name evidence="2" type="ORF">WMO66_09260</name>
</gene>
<keyword evidence="3" id="KW-1185">Reference proteome</keyword>
<dbReference type="Pfam" id="PF13443">
    <property type="entry name" value="HTH_26"/>
    <property type="match status" value="1"/>
</dbReference>
<dbReference type="InterPro" id="IPR010982">
    <property type="entry name" value="Lambda_DNA-bd_dom_sf"/>
</dbReference>
<dbReference type="CDD" id="cd00093">
    <property type="entry name" value="HTH_XRE"/>
    <property type="match status" value="1"/>
</dbReference>
<dbReference type="SUPFAM" id="SSF47413">
    <property type="entry name" value="lambda repressor-like DNA-binding domains"/>
    <property type="match status" value="1"/>
</dbReference>
<accession>A0ABV1G7Q5</accession>
<dbReference type="RefSeq" id="WP_349136134.1">
    <property type="nucleotide sequence ID" value="NZ_JBBMFF010000230.1"/>
</dbReference>
<dbReference type="EMBL" id="JBBMFF010000230">
    <property type="protein sequence ID" value="MEQ2511433.1"/>
    <property type="molecule type" value="Genomic_DNA"/>
</dbReference>
<name>A0ABV1G7Q5_9FIRM</name>
<evidence type="ECO:0000313" key="3">
    <source>
        <dbReference type="Proteomes" id="UP001491552"/>
    </source>
</evidence>
<sequence length="68" mass="7732">MKYCYDRLWKKLIDAKMTKTEMRQLAGISANVLAKMGKGEPVSLDSLTKICSVMNCSFDDIIEIIEQD</sequence>
<comment type="caution">
    <text evidence="2">The sequence shown here is derived from an EMBL/GenBank/DDBJ whole genome shotgun (WGS) entry which is preliminary data.</text>
</comment>
<proteinExistence type="predicted"/>
<dbReference type="Gene3D" id="1.10.260.40">
    <property type="entry name" value="lambda repressor-like DNA-binding domains"/>
    <property type="match status" value="1"/>
</dbReference>
<dbReference type="InterPro" id="IPR001387">
    <property type="entry name" value="Cro/C1-type_HTH"/>
</dbReference>
<organism evidence="2 3">
    <name type="scientific">Faecousia intestinalis</name>
    <dbReference type="NCBI Taxonomy" id="3133167"/>
    <lineage>
        <taxon>Bacteria</taxon>
        <taxon>Bacillati</taxon>
        <taxon>Bacillota</taxon>
        <taxon>Clostridia</taxon>
        <taxon>Eubacteriales</taxon>
        <taxon>Oscillospiraceae</taxon>
        <taxon>Faecousia</taxon>
    </lineage>
</organism>
<feature type="domain" description="HTH cro/C1-type" evidence="1">
    <location>
        <begin position="7"/>
        <end position="66"/>
    </location>
</feature>
<dbReference type="Proteomes" id="UP001491552">
    <property type="component" value="Unassembled WGS sequence"/>
</dbReference>
<reference evidence="2 3" key="1">
    <citation type="submission" date="2024-03" db="EMBL/GenBank/DDBJ databases">
        <title>Human intestinal bacterial collection.</title>
        <authorList>
            <person name="Pauvert C."/>
            <person name="Hitch T.C.A."/>
            <person name="Clavel T."/>
        </authorList>
    </citation>
    <scope>NUCLEOTIDE SEQUENCE [LARGE SCALE GENOMIC DNA]</scope>
    <source>
        <strain evidence="2 3">CLA-AA-H192</strain>
    </source>
</reference>
<evidence type="ECO:0000259" key="1">
    <source>
        <dbReference type="Pfam" id="PF13443"/>
    </source>
</evidence>
<evidence type="ECO:0000313" key="2">
    <source>
        <dbReference type="EMBL" id="MEQ2511433.1"/>
    </source>
</evidence>
<protein>
    <submittedName>
        <fullName evidence="2">Helix-turn-helix transcriptional regulator</fullName>
    </submittedName>
</protein>